<proteinExistence type="predicted"/>
<dbReference type="WBParaSite" id="jg15502">
    <property type="protein sequence ID" value="jg15502"/>
    <property type="gene ID" value="jg15502"/>
</dbReference>
<organism evidence="2 3">
    <name type="scientific">Ditylenchus dipsaci</name>
    <dbReference type="NCBI Taxonomy" id="166011"/>
    <lineage>
        <taxon>Eukaryota</taxon>
        <taxon>Metazoa</taxon>
        <taxon>Ecdysozoa</taxon>
        <taxon>Nematoda</taxon>
        <taxon>Chromadorea</taxon>
        <taxon>Rhabditida</taxon>
        <taxon>Tylenchina</taxon>
        <taxon>Tylenchomorpha</taxon>
        <taxon>Sphaerularioidea</taxon>
        <taxon>Anguinidae</taxon>
        <taxon>Anguininae</taxon>
        <taxon>Ditylenchus</taxon>
    </lineage>
</organism>
<feature type="compositionally biased region" description="Polar residues" evidence="1">
    <location>
        <begin position="122"/>
        <end position="139"/>
    </location>
</feature>
<name>A0A915D567_9BILA</name>
<evidence type="ECO:0000313" key="2">
    <source>
        <dbReference type="Proteomes" id="UP000887574"/>
    </source>
</evidence>
<protein>
    <submittedName>
        <fullName evidence="3">Uncharacterized protein</fullName>
    </submittedName>
</protein>
<dbReference type="AlphaFoldDB" id="A0A915D567"/>
<sequence>MDLLNIQDGTAASRPSLISSLWSLQVQLQNEPGTMNEDINATGSQQSLPEQLMMNSGDQSAEQMEFNYNSTAQQQSQTSFRSVKSLSDLNSLVMVPTTSAYQMSPLGDKELYKCLEDQGSVHNSGQLSSRLPKSSSVEQEQQHAMMGISRQQKNNNICQWLQKLDLNNASNTGSRDVLDFTQKICFNTDFFKK</sequence>
<feature type="region of interest" description="Disordered" evidence="1">
    <location>
        <begin position="122"/>
        <end position="142"/>
    </location>
</feature>
<evidence type="ECO:0000313" key="3">
    <source>
        <dbReference type="WBParaSite" id="jg15502"/>
    </source>
</evidence>
<keyword evidence="2" id="KW-1185">Reference proteome</keyword>
<evidence type="ECO:0000256" key="1">
    <source>
        <dbReference type="SAM" id="MobiDB-lite"/>
    </source>
</evidence>
<reference evidence="3" key="1">
    <citation type="submission" date="2022-11" db="UniProtKB">
        <authorList>
            <consortium name="WormBaseParasite"/>
        </authorList>
    </citation>
    <scope>IDENTIFICATION</scope>
</reference>
<dbReference type="Proteomes" id="UP000887574">
    <property type="component" value="Unplaced"/>
</dbReference>
<accession>A0A915D567</accession>